<dbReference type="RefSeq" id="WP_386772026.1">
    <property type="nucleotide sequence ID" value="NZ_JBHRUG010000012.1"/>
</dbReference>
<reference evidence="2" key="1">
    <citation type="journal article" date="2019" name="Int. J. Syst. Evol. Microbiol.">
        <title>The Global Catalogue of Microorganisms (GCM) 10K type strain sequencing project: providing services to taxonomists for standard genome sequencing and annotation.</title>
        <authorList>
            <consortium name="The Broad Institute Genomics Platform"/>
            <consortium name="The Broad Institute Genome Sequencing Center for Infectious Disease"/>
            <person name="Wu L."/>
            <person name="Ma J."/>
        </authorList>
    </citation>
    <scope>NUCLEOTIDE SEQUENCE [LARGE SCALE GENOMIC DNA]</scope>
    <source>
        <strain evidence="2">CECT 7698</strain>
    </source>
</reference>
<keyword evidence="2" id="KW-1185">Reference proteome</keyword>
<name>A0ABV7LK93_9GAMM</name>
<dbReference type="Proteomes" id="UP001595579">
    <property type="component" value="Unassembled WGS sequence"/>
</dbReference>
<sequence length="446" mass="50183">MATLEASAPFLAREARALLARVGQLEPFSLNTPAVPAAALSPATMRAIEAHLIQERRELHDEVQDFLAWLHDAAGRNASPVQQQRRFALLKMRFNAELNSLDIFADVLNQRSEHETGLWLGGLDVVATDGLYRPSVLERVPPVVTYLDRGHGAAIRRARTRLPGRGKNPVAVIRVPRERMVGSGIGASLLHEVGHQAAALLDLVASLRSVLQQRAAQAENDRPAWRLWERWISEIVADLWALGTLGVSATTGLIGVISLPKPFVFRMRLDDPHPLPWLRVLLNCEMGRQLFHDPQWDRLERLWVRFYPPSSQSLPRRRLLRLLLDTQPEFVRLLLDHRSTRLHWRSLREALPASTRSPTRLRQLFTAWAGDTAQLCRVGPALAMATIGQAAADERLSATTENRLLTLLLRHWALKRLLPQQAGITVCQRQLDPLANRYSRSPVNTP</sequence>
<organism evidence="1 2">
    <name type="scientific">Litchfieldella rifensis</name>
    <dbReference type="NCBI Taxonomy" id="762643"/>
    <lineage>
        <taxon>Bacteria</taxon>
        <taxon>Pseudomonadati</taxon>
        <taxon>Pseudomonadota</taxon>
        <taxon>Gammaproteobacteria</taxon>
        <taxon>Oceanospirillales</taxon>
        <taxon>Halomonadaceae</taxon>
        <taxon>Litchfieldella</taxon>
    </lineage>
</organism>
<gene>
    <name evidence="1" type="ORF">ACFOEV_04930</name>
</gene>
<dbReference type="EMBL" id="JBHRUG010000012">
    <property type="protein sequence ID" value="MFC3282952.1"/>
    <property type="molecule type" value="Genomic_DNA"/>
</dbReference>
<accession>A0ABV7LK93</accession>
<evidence type="ECO:0000313" key="2">
    <source>
        <dbReference type="Proteomes" id="UP001595579"/>
    </source>
</evidence>
<evidence type="ECO:0000313" key="1">
    <source>
        <dbReference type="EMBL" id="MFC3282952.1"/>
    </source>
</evidence>
<protein>
    <submittedName>
        <fullName evidence="1">Uncharacterized protein</fullName>
    </submittedName>
</protein>
<comment type="caution">
    <text evidence="1">The sequence shown here is derived from an EMBL/GenBank/DDBJ whole genome shotgun (WGS) entry which is preliminary data.</text>
</comment>
<proteinExistence type="predicted"/>